<dbReference type="NCBIfam" id="TIGR02499">
    <property type="entry name" value="HrpE_YscL_not"/>
    <property type="match status" value="1"/>
</dbReference>
<evidence type="ECO:0000256" key="3">
    <source>
        <dbReference type="ARBA" id="ARBA00022490"/>
    </source>
</evidence>
<sequence>MNPFHIRVEKFDYSLSGGRIIPAAQLQAMVQGRDLLSDARQQAAEIVHAAAAERDALLALAQQQADKLIHQARHDMETAVLAQHVAWLVAAERVESSLVAQAREHILAAITSVVTTWAGQQSVSQILIDRLGAQVEKMAHHNELVLRVHPQHLPAVVSALGARVQCVADESMAQDQAQLASPLLQLTLSLQQHLSQLILWLQEPPPHPEVTYDQYQ</sequence>
<organism evidence="6 7">
    <name type="scientific">Yersinia alsatica</name>
    <dbReference type="NCBI Taxonomy" id="2890317"/>
    <lineage>
        <taxon>Bacteria</taxon>
        <taxon>Pseudomonadati</taxon>
        <taxon>Pseudomonadota</taxon>
        <taxon>Gammaproteobacteria</taxon>
        <taxon>Enterobacterales</taxon>
        <taxon>Yersiniaceae</taxon>
        <taxon>Yersinia</taxon>
    </lineage>
</organism>
<keyword evidence="3" id="KW-0963">Cytoplasm</keyword>
<dbReference type="EMBL" id="CP104006">
    <property type="protein sequence ID" value="UWM45585.1"/>
    <property type="molecule type" value="Genomic_DNA"/>
</dbReference>
<dbReference type="GeneID" id="75138657"/>
<keyword evidence="4" id="KW-0653">Protein transport</keyword>
<evidence type="ECO:0000313" key="7">
    <source>
        <dbReference type="Proteomes" id="UP001057860"/>
    </source>
</evidence>
<evidence type="ECO:0000313" key="6">
    <source>
        <dbReference type="EMBL" id="UWM45585.1"/>
    </source>
</evidence>
<evidence type="ECO:0000256" key="2">
    <source>
        <dbReference type="ARBA" id="ARBA00022448"/>
    </source>
</evidence>
<name>A0ABY5UST7_9GAMM</name>
<keyword evidence="7" id="KW-1185">Reference proteome</keyword>
<evidence type="ECO:0000256" key="5">
    <source>
        <dbReference type="ARBA" id="ARBA00024335"/>
    </source>
</evidence>
<keyword evidence="2" id="KW-0813">Transport</keyword>
<proteinExistence type="inferred from homology"/>
<accession>A0ABY5UST7</accession>
<protein>
    <submittedName>
        <fullName evidence="6">Type III secretion system stator protein SctL</fullName>
    </submittedName>
</protein>
<evidence type="ECO:0000256" key="4">
    <source>
        <dbReference type="ARBA" id="ARBA00022927"/>
    </source>
</evidence>
<dbReference type="Proteomes" id="UP001057860">
    <property type="component" value="Chromosome"/>
</dbReference>
<reference evidence="6" key="1">
    <citation type="submission" date="2022-08" db="EMBL/GenBank/DDBJ databases">
        <authorList>
            <person name="Bogun A."/>
            <person name="Kislichkina A."/>
            <person name="Solomentsev V."/>
            <person name="Skryabin Y."/>
            <person name="Sizova A."/>
            <person name="Platonov M."/>
            <person name="Dentovskaya S."/>
        </authorList>
    </citation>
    <scope>NUCLEOTIDE SEQUENCE</scope>
    <source>
        <strain evidence="6">SCPM-O-B-7604</strain>
    </source>
</reference>
<dbReference type="RefSeq" id="WP_050136407.1">
    <property type="nucleotide sequence ID" value="NZ_CABHWO010000076.1"/>
</dbReference>
<gene>
    <name evidence="6" type="primary">sctL</name>
    <name evidence="6" type="ORF">N0H69_01620</name>
</gene>
<evidence type="ECO:0000256" key="1">
    <source>
        <dbReference type="ARBA" id="ARBA00004496"/>
    </source>
</evidence>
<comment type="similarity">
    <text evidence="5">Belongs to the SctL stator family.</text>
</comment>
<dbReference type="InterPro" id="IPR012842">
    <property type="entry name" value="T3SS_SctL/SctL2"/>
</dbReference>
<comment type="subcellular location">
    <subcellularLocation>
        <location evidence="1">Cytoplasm</location>
    </subcellularLocation>
</comment>